<keyword evidence="2" id="KW-1185">Reference proteome</keyword>
<comment type="caution">
    <text evidence="1">The sequence shown here is derived from an EMBL/GenBank/DDBJ whole genome shotgun (WGS) entry which is preliminary data.</text>
</comment>
<accession>A0A8S1U5D9</accession>
<name>A0A8S1U5D9_PAROT</name>
<dbReference type="EMBL" id="CAJJDP010000036">
    <property type="protein sequence ID" value="CAD8159282.1"/>
    <property type="molecule type" value="Genomic_DNA"/>
</dbReference>
<dbReference type="AlphaFoldDB" id="A0A8S1U5D9"/>
<sequence length="39" mass="4752">MQITIESVVLLIMIYFSRSIRYYIKQWEVNEKSKNWAGI</sequence>
<evidence type="ECO:0000313" key="2">
    <source>
        <dbReference type="Proteomes" id="UP000683925"/>
    </source>
</evidence>
<protein>
    <submittedName>
        <fullName evidence="1">Uncharacterized protein</fullName>
    </submittedName>
</protein>
<evidence type="ECO:0000313" key="1">
    <source>
        <dbReference type="EMBL" id="CAD8159282.1"/>
    </source>
</evidence>
<gene>
    <name evidence="1" type="ORF">POCTA_138.1.T0360303</name>
</gene>
<proteinExistence type="predicted"/>
<dbReference type="Proteomes" id="UP000683925">
    <property type="component" value="Unassembled WGS sequence"/>
</dbReference>
<reference evidence="1" key="1">
    <citation type="submission" date="2021-01" db="EMBL/GenBank/DDBJ databases">
        <authorList>
            <consortium name="Genoscope - CEA"/>
            <person name="William W."/>
        </authorList>
    </citation>
    <scope>NUCLEOTIDE SEQUENCE</scope>
</reference>
<organism evidence="1 2">
    <name type="scientific">Paramecium octaurelia</name>
    <dbReference type="NCBI Taxonomy" id="43137"/>
    <lineage>
        <taxon>Eukaryota</taxon>
        <taxon>Sar</taxon>
        <taxon>Alveolata</taxon>
        <taxon>Ciliophora</taxon>
        <taxon>Intramacronucleata</taxon>
        <taxon>Oligohymenophorea</taxon>
        <taxon>Peniculida</taxon>
        <taxon>Parameciidae</taxon>
        <taxon>Paramecium</taxon>
    </lineage>
</organism>